<accession>A0ACB9YGT1</accession>
<proteinExistence type="predicted"/>
<dbReference type="EMBL" id="MU393704">
    <property type="protein sequence ID" value="KAI4858669.1"/>
    <property type="molecule type" value="Genomic_DNA"/>
</dbReference>
<reference evidence="1 2" key="1">
    <citation type="journal article" date="2022" name="New Phytol.">
        <title>Ecological generalism drives hyperdiversity of secondary metabolite gene clusters in xylarialean endophytes.</title>
        <authorList>
            <person name="Franco M.E.E."/>
            <person name="Wisecaver J.H."/>
            <person name="Arnold A.E."/>
            <person name="Ju Y.M."/>
            <person name="Slot J.C."/>
            <person name="Ahrendt S."/>
            <person name="Moore L.P."/>
            <person name="Eastman K.E."/>
            <person name="Scott K."/>
            <person name="Konkel Z."/>
            <person name="Mondo S.J."/>
            <person name="Kuo A."/>
            <person name="Hayes R.D."/>
            <person name="Haridas S."/>
            <person name="Andreopoulos B."/>
            <person name="Riley R."/>
            <person name="LaButti K."/>
            <person name="Pangilinan J."/>
            <person name="Lipzen A."/>
            <person name="Amirebrahimi M."/>
            <person name="Yan J."/>
            <person name="Adam C."/>
            <person name="Keymanesh K."/>
            <person name="Ng V."/>
            <person name="Louie K."/>
            <person name="Northen T."/>
            <person name="Drula E."/>
            <person name="Henrissat B."/>
            <person name="Hsieh H.M."/>
            <person name="Youens-Clark K."/>
            <person name="Lutzoni F."/>
            <person name="Miadlikowska J."/>
            <person name="Eastwood D.C."/>
            <person name="Hamelin R.C."/>
            <person name="Grigoriev I.V."/>
            <person name="U'Ren J.M."/>
        </authorList>
    </citation>
    <scope>NUCLEOTIDE SEQUENCE [LARGE SCALE GENOMIC DNA]</scope>
    <source>
        <strain evidence="1 2">CBS 119005</strain>
    </source>
</reference>
<protein>
    <submittedName>
        <fullName evidence="1">Uncharacterized protein</fullName>
    </submittedName>
</protein>
<evidence type="ECO:0000313" key="2">
    <source>
        <dbReference type="Proteomes" id="UP001497700"/>
    </source>
</evidence>
<comment type="caution">
    <text evidence="1">The sequence shown here is derived from an EMBL/GenBank/DDBJ whole genome shotgun (WGS) entry which is preliminary data.</text>
</comment>
<name>A0ACB9YGT1_9PEZI</name>
<keyword evidence="2" id="KW-1185">Reference proteome</keyword>
<evidence type="ECO:0000313" key="1">
    <source>
        <dbReference type="EMBL" id="KAI4858669.1"/>
    </source>
</evidence>
<organism evidence="1 2">
    <name type="scientific">Hypoxylon rubiginosum</name>
    <dbReference type="NCBI Taxonomy" id="110542"/>
    <lineage>
        <taxon>Eukaryota</taxon>
        <taxon>Fungi</taxon>
        <taxon>Dikarya</taxon>
        <taxon>Ascomycota</taxon>
        <taxon>Pezizomycotina</taxon>
        <taxon>Sordariomycetes</taxon>
        <taxon>Xylariomycetidae</taxon>
        <taxon>Xylariales</taxon>
        <taxon>Hypoxylaceae</taxon>
        <taxon>Hypoxylon</taxon>
    </lineage>
</organism>
<sequence>MDNLCKGIPQRLHNGAVLVAMTAWHLYPDMSLFGAQSKNLQQRDSLISPGGHLTVGLEDSNPSSTAGVYWSLSLANLRFYENPVLATSNANDASRVSFQDLVLIRAEFIITLWKTLNLGTSDDSKLHEAEKALATDFISTSNTWLQLLEGGKRQRAQLPPDIRKDLEKDPEHPKYKRASEYFYKKHVCNVDPMPALVQATFKNLEDDPTAYSTMQGPSELIVTGNLKDWDGSEEAKNIKIDTLLVSGRNDNVSDLAIEPWFRSIPRVKWVTFERSSHMPHWEERERFMELVGTFLTKTLVRPRKQRATNRARALDRTYSRLIVNDEVVGAPLAIHPAPQQLQCAADELEQDGVPAQRGRAGDEFGVTVDEHFGHPGVQYGFSYFPRELFRTPSSWNKQSGDVVFERQHERGGHFAAWEQPEALANDHRDMFVKGGKAYDALKK</sequence>
<dbReference type="Proteomes" id="UP001497700">
    <property type="component" value="Unassembled WGS sequence"/>
</dbReference>
<gene>
    <name evidence="1" type="ORF">F4820DRAFT_468016</name>
</gene>